<dbReference type="InterPro" id="IPR010619">
    <property type="entry name" value="ThrE-like_N"/>
</dbReference>
<dbReference type="OrthoDB" id="413008at2759"/>
<feature type="transmembrane region" description="Helical" evidence="3">
    <location>
        <begin position="683"/>
        <end position="700"/>
    </location>
</feature>
<keyword evidence="3" id="KW-0472">Membrane</keyword>
<comment type="similarity">
    <text evidence="1">Belongs to the ThrE exporter (TC 2.A.79) family.</text>
</comment>
<reference evidence="5 6" key="1">
    <citation type="submission" date="2019-02" db="EMBL/GenBank/DDBJ databases">
        <title>Genome sequencing of the rare red list fungi Phellinidium pouzarii.</title>
        <authorList>
            <person name="Buettner E."/>
            <person name="Kellner H."/>
        </authorList>
    </citation>
    <scope>NUCLEOTIDE SEQUENCE [LARGE SCALE GENOMIC DNA]</scope>
    <source>
        <strain evidence="5 6">DSM 108285</strain>
    </source>
</reference>
<gene>
    <name evidence="5" type="ORF">EW145_g6037</name>
</gene>
<dbReference type="InterPro" id="IPR051361">
    <property type="entry name" value="ThrE/Ser_Exporter"/>
</dbReference>
<evidence type="ECO:0000256" key="2">
    <source>
        <dbReference type="SAM" id="MobiDB-lite"/>
    </source>
</evidence>
<feature type="domain" description="Threonine/serine exporter-like N-terminal" evidence="4">
    <location>
        <begin position="304"/>
        <end position="544"/>
    </location>
</feature>
<dbReference type="EMBL" id="SGPK01000417">
    <property type="protein sequence ID" value="THH03748.1"/>
    <property type="molecule type" value="Genomic_DNA"/>
</dbReference>
<feature type="compositionally biased region" description="Polar residues" evidence="2">
    <location>
        <begin position="44"/>
        <end position="72"/>
    </location>
</feature>
<protein>
    <recommendedName>
        <fullName evidence="4">Threonine/serine exporter-like N-terminal domain-containing protein</fullName>
    </recommendedName>
</protein>
<evidence type="ECO:0000259" key="4">
    <source>
        <dbReference type="Pfam" id="PF06738"/>
    </source>
</evidence>
<comment type="caution">
    <text evidence="5">The sequence shown here is derived from an EMBL/GenBank/DDBJ whole genome shotgun (WGS) entry which is preliminary data.</text>
</comment>
<feature type="region of interest" description="Disordered" evidence="2">
    <location>
        <begin position="142"/>
        <end position="171"/>
    </location>
</feature>
<feature type="region of interest" description="Disordered" evidence="2">
    <location>
        <begin position="187"/>
        <end position="284"/>
    </location>
</feature>
<feature type="transmembrane region" description="Helical" evidence="3">
    <location>
        <begin position="707"/>
        <end position="731"/>
    </location>
</feature>
<feature type="transmembrane region" description="Helical" evidence="3">
    <location>
        <begin position="491"/>
        <end position="512"/>
    </location>
</feature>
<evidence type="ECO:0000313" key="6">
    <source>
        <dbReference type="Proteomes" id="UP000308199"/>
    </source>
</evidence>
<feature type="compositionally biased region" description="Low complexity" evidence="2">
    <location>
        <begin position="190"/>
        <end position="208"/>
    </location>
</feature>
<sequence length="783" mass="85714">MYDERREFTQPRGGPAVRFTDTSPSPAHLAPRSSRSIDDADSFAVSSGVSSPASRTGSYFNSSVRAARQQSADIADQHASNVYGEPDTRGVQNRFSAVPFHPGKESDETLTHFSPVEEEKSSGKDDFGGSWKPASTFNLYHDQSLDHTANRDPMHQAPQSSKNVSEGHSGVGFFGHVKDTLARAMRDPDSISVSSSRAASQNTSRRNSWSSAGEDRLSEKNSDKLDNFERTQRSNAEVEETYLIDEGLRRRRHPQERTALGRELSQTSQGPQKPHKHMSYQERRKKEKHVIKYHAESMDVYHKFVLIFAKALLTFGSPSHRIEAQLNSLAKVFEMEAQFQHTPGVIQVSFGNPELKASETCLIKANVGLSLGRINAIHNIYRAVLHDDMYASDGVYQLRKFLTGPARYKPLLRYTLSFITCLLICGVAFGGSLNDMWVAGFMGLLVRIMQNIASKSDLSASGSEVFTAALVSFIARAFASVTSQIWCFSAISSAGVISLLPGYLILSGSLDIAGKNQSLGAPKVVSGIMTSLYLGFGLTLGSDLFLFLDRPARRAVRASASSLASNAVISGTYEAFNSTSSGFGNSGSATFSGYFTFQNSSTPAPPTLVQGCFRDPHWGWYLKPMPFWTLFFLVPLFAFCSSMNNQQHWWSRQMAVMVTIACISFWITRVCNLTLGLSNHPDYVSLIGSWLLGILGNGYSRRFGGTAFTAMLTGILLLVPDGLSAAGGLAQTYQGQGQDEYTQSLTLARKMISVIIGILTGVYSSAALIYLFGKKKNAALVTF</sequence>
<keyword evidence="3" id="KW-0812">Transmembrane</keyword>
<evidence type="ECO:0000256" key="1">
    <source>
        <dbReference type="ARBA" id="ARBA00034125"/>
    </source>
</evidence>
<feature type="region of interest" description="Disordered" evidence="2">
    <location>
        <begin position="1"/>
        <end position="110"/>
    </location>
</feature>
<feature type="transmembrane region" description="Helical" evidence="3">
    <location>
        <begin position="655"/>
        <end position="677"/>
    </location>
</feature>
<feature type="compositionally biased region" description="Basic and acidic residues" evidence="2">
    <location>
        <begin position="213"/>
        <end position="232"/>
    </location>
</feature>
<feature type="transmembrane region" description="Helical" evidence="3">
    <location>
        <begin position="411"/>
        <end position="430"/>
    </location>
</feature>
<dbReference type="GO" id="GO:0022857">
    <property type="term" value="F:transmembrane transporter activity"/>
    <property type="evidence" value="ECO:0007669"/>
    <property type="project" value="InterPro"/>
</dbReference>
<feature type="transmembrane region" description="Helical" evidence="3">
    <location>
        <begin position="524"/>
        <end position="548"/>
    </location>
</feature>
<dbReference type="Pfam" id="PF06738">
    <property type="entry name" value="ThrE"/>
    <property type="match status" value="1"/>
</dbReference>
<dbReference type="PANTHER" id="PTHR31082">
    <property type="entry name" value="PHEROMONE-REGULATED MEMBRANE PROTEIN 10"/>
    <property type="match status" value="1"/>
</dbReference>
<feature type="transmembrane region" description="Helical" evidence="3">
    <location>
        <begin position="751"/>
        <end position="773"/>
    </location>
</feature>
<name>A0A4S4KZR6_9AGAM</name>
<dbReference type="PANTHER" id="PTHR31082:SF4">
    <property type="entry name" value="PHEROMONE-REGULATED MEMBRANE PROTEIN 10"/>
    <property type="match status" value="1"/>
</dbReference>
<keyword evidence="3" id="KW-1133">Transmembrane helix</keyword>
<proteinExistence type="inferred from homology"/>
<dbReference type="Proteomes" id="UP000308199">
    <property type="component" value="Unassembled WGS sequence"/>
</dbReference>
<dbReference type="AlphaFoldDB" id="A0A4S4KZR6"/>
<feature type="compositionally biased region" description="Polar residues" evidence="2">
    <location>
        <begin position="157"/>
        <end position="166"/>
    </location>
</feature>
<evidence type="ECO:0000256" key="3">
    <source>
        <dbReference type="SAM" id="Phobius"/>
    </source>
</evidence>
<evidence type="ECO:0000313" key="5">
    <source>
        <dbReference type="EMBL" id="THH03748.1"/>
    </source>
</evidence>
<keyword evidence="6" id="KW-1185">Reference proteome</keyword>
<organism evidence="5 6">
    <name type="scientific">Phellinidium pouzarii</name>
    <dbReference type="NCBI Taxonomy" id="167371"/>
    <lineage>
        <taxon>Eukaryota</taxon>
        <taxon>Fungi</taxon>
        <taxon>Dikarya</taxon>
        <taxon>Basidiomycota</taxon>
        <taxon>Agaricomycotina</taxon>
        <taxon>Agaricomycetes</taxon>
        <taxon>Hymenochaetales</taxon>
        <taxon>Hymenochaetaceae</taxon>
        <taxon>Phellinidium</taxon>
    </lineage>
</organism>
<accession>A0A4S4KZR6</accession>
<feature type="compositionally biased region" description="Basic and acidic residues" evidence="2">
    <location>
        <begin position="143"/>
        <end position="154"/>
    </location>
</feature>